<dbReference type="Proteomes" id="UP000034112">
    <property type="component" value="Unassembled WGS sequence"/>
</dbReference>
<feature type="compositionally biased region" description="Basic and acidic residues" evidence="1">
    <location>
        <begin position="630"/>
        <end position="646"/>
    </location>
</feature>
<feature type="compositionally biased region" description="Low complexity" evidence="1">
    <location>
        <begin position="647"/>
        <end position="657"/>
    </location>
</feature>
<dbReference type="GO" id="GO:0000226">
    <property type="term" value="P:microtubule cytoskeleton organization"/>
    <property type="evidence" value="ECO:0007669"/>
    <property type="project" value="TreeGrafter"/>
</dbReference>
<comment type="caution">
    <text evidence="3">The sequence shown here is derived from an EMBL/GenBank/DDBJ whole genome shotgun (WGS) entry which is preliminary data.</text>
</comment>
<feature type="compositionally biased region" description="Low complexity" evidence="1">
    <location>
        <begin position="883"/>
        <end position="892"/>
    </location>
</feature>
<dbReference type="EMBL" id="JOKZ01000018">
    <property type="protein sequence ID" value="KKP06821.1"/>
    <property type="molecule type" value="Genomic_DNA"/>
</dbReference>
<dbReference type="GO" id="GO:0005739">
    <property type="term" value="C:mitochondrion"/>
    <property type="evidence" value="ECO:0007669"/>
    <property type="project" value="TreeGrafter"/>
</dbReference>
<dbReference type="OMA" id="EWMYKYV"/>
<proteinExistence type="predicted"/>
<feature type="region of interest" description="Disordered" evidence="1">
    <location>
        <begin position="1317"/>
        <end position="1373"/>
    </location>
</feature>
<protein>
    <recommendedName>
        <fullName evidence="2">Pleckstrin homology domain-containing protein</fullName>
    </recommendedName>
</protein>
<evidence type="ECO:0000313" key="4">
    <source>
        <dbReference type="Proteomes" id="UP000034112"/>
    </source>
</evidence>
<feature type="region of interest" description="Disordered" evidence="1">
    <location>
        <begin position="18"/>
        <end position="71"/>
    </location>
</feature>
<dbReference type="Pfam" id="PF12814">
    <property type="entry name" value="Mcp5_PH"/>
    <property type="match status" value="1"/>
</dbReference>
<dbReference type="PANTHER" id="PTHR28190:SF2">
    <property type="entry name" value="MIGRATION PROTEIN, PUTATIVE (AFU_ORTHOLOGUE AFUA_2G07730)-RELATED"/>
    <property type="match status" value="1"/>
</dbReference>
<organism evidence="3 4">
    <name type="scientific">Trichoderma harzianum</name>
    <name type="common">Hypocrea lixii</name>
    <dbReference type="NCBI Taxonomy" id="5544"/>
    <lineage>
        <taxon>Eukaryota</taxon>
        <taxon>Fungi</taxon>
        <taxon>Dikarya</taxon>
        <taxon>Ascomycota</taxon>
        <taxon>Pezizomycotina</taxon>
        <taxon>Sordariomycetes</taxon>
        <taxon>Hypocreomycetidae</taxon>
        <taxon>Hypocreales</taxon>
        <taxon>Hypocreaceae</taxon>
        <taxon>Trichoderma</taxon>
    </lineage>
</organism>
<feature type="region of interest" description="Disordered" evidence="1">
    <location>
        <begin position="522"/>
        <end position="551"/>
    </location>
</feature>
<feature type="compositionally biased region" description="Polar residues" evidence="1">
    <location>
        <begin position="527"/>
        <end position="538"/>
    </location>
</feature>
<reference evidence="4" key="1">
    <citation type="journal article" date="2015" name="Genome Announc.">
        <title>Draft whole-genome sequence of the biocontrol agent Trichoderma harzianum T6776.</title>
        <authorList>
            <person name="Baroncelli R."/>
            <person name="Piaggeschi G."/>
            <person name="Fiorini L."/>
            <person name="Bertolini E."/>
            <person name="Zapparata A."/>
            <person name="Pe M.E."/>
            <person name="Sarrocco S."/>
            <person name="Vannacci G."/>
        </authorList>
    </citation>
    <scope>NUCLEOTIDE SEQUENCE [LARGE SCALE GENOMIC DNA]</scope>
    <source>
        <strain evidence="4">T6776</strain>
    </source>
</reference>
<feature type="compositionally biased region" description="Basic and acidic residues" evidence="1">
    <location>
        <begin position="569"/>
        <end position="587"/>
    </location>
</feature>
<feature type="region of interest" description="Disordered" evidence="1">
    <location>
        <begin position="848"/>
        <end position="1058"/>
    </location>
</feature>
<dbReference type="GO" id="GO:0005543">
    <property type="term" value="F:phospholipid binding"/>
    <property type="evidence" value="ECO:0007669"/>
    <property type="project" value="InterPro"/>
</dbReference>
<feature type="domain" description="Pleckstrin homology" evidence="2">
    <location>
        <begin position="1085"/>
        <end position="1217"/>
    </location>
</feature>
<feature type="region of interest" description="Disordered" evidence="1">
    <location>
        <begin position="569"/>
        <end position="657"/>
    </location>
</feature>
<feature type="compositionally biased region" description="Polar residues" evidence="1">
    <location>
        <begin position="962"/>
        <end position="978"/>
    </location>
</feature>
<feature type="region of interest" description="Disordered" evidence="1">
    <location>
        <begin position="235"/>
        <end position="262"/>
    </location>
</feature>
<name>A0A0F9XQA5_TRIHA</name>
<evidence type="ECO:0000256" key="1">
    <source>
        <dbReference type="SAM" id="MobiDB-lite"/>
    </source>
</evidence>
<accession>A0A0F9XQA5</accession>
<feature type="compositionally biased region" description="Polar residues" evidence="1">
    <location>
        <begin position="856"/>
        <end position="872"/>
    </location>
</feature>
<feature type="region of interest" description="Disordered" evidence="1">
    <location>
        <begin position="736"/>
        <end position="789"/>
    </location>
</feature>
<dbReference type="GO" id="GO:0005938">
    <property type="term" value="C:cell cortex"/>
    <property type="evidence" value="ECO:0007669"/>
    <property type="project" value="InterPro"/>
</dbReference>
<feature type="compositionally biased region" description="Basic residues" evidence="1">
    <location>
        <begin position="1448"/>
        <end position="1464"/>
    </location>
</feature>
<evidence type="ECO:0000259" key="2">
    <source>
        <dbReference type="Pfam" id="PF12814"/>
    </source>
</evidence>
<feature type="region of interest" description="Disordered" evidence="1">
    <location>
        <begin position="451"/>
        <end position="508"/>
    </location>
</feature>
<feature type="compositionally biased region" description="Polar residues" evidence="1">
    <location>
        <begin position="1364"/>
        <end position="1373"/>
    </location>
</feature>
<feature type="region of interest" description="Disordered" evidence="1">
    <location>
        <begin position="1380"/>
        <end position="1399"/>
    </location>
</feature>
<feature type="compositionally biased region" description="Basic and acidic residues" evidence="1">
    <location>
        <begin position="156"/>
        <end position="170"/>
    </location>
</feature>
<feature type="compositionally biased region" description="Basic and acidic residues" evidence="1">
    <location>
        <begin position="243"/>
        <end position="257"/>
    </location>
</feature>
<feature type="region of interest" description="Disordered" evidence="1">
    <location>
        <begin position="150"/>
        <end position="170"/>
    </location>
</feature>
<dbReference type="GO" id="GO:0032065">
    <property type="term" value="P:maintenance of protein location in cell cortex"/>
    <property type="evidence" value="ECO:0007669"/>
    <property type="project" value="InterPro"/>
</dbReference>
<dbReference type="PANTHER" id="PTHR28190">
    <property type="entry name" value="NUCLEAR MIGRATION PROTEIN NUM1"/>
    <property type="match status" value="1"/>
</dbReference>
<feature type="compositionally biased region" description="Polar residues" evidence="1">
    <location>
        <begin position="901"/>
        <end position="910"/>
    </location>
</feature>
<feature type="compositionally biased region" description="Polar residues" evidence="1">
    <location>
        <begin position="776"/>
        <end position="787"/>
    </location>
</feature>
<dbReference type="InterPro" id="IPR053005">
    <property type="entry name" value="Nuclear_Pos-Cytoskel_Interact"/>
</dbReference>
<dbReference type="GO" id="GO:0015631">
    <property type="term" value="F:tubulin binding"/>
    <property type="evidence" value="ECO:0007669"/>
    <property type="project" value="TreeGrafter"/>
</dbReference>
<sequence length="1496" mass="164392">MSAWTDDEYMNAQAAVSLPAREYVPYRTPSTKSRKSRRSARSITPPAKKKISPSRNGNASKRSSRDITTDEQISILDPRRFTPTLHANLVSEILSLRRDQEEKVKVIESLESTLQASREEQDALQDSVNAATKETRSLQRQLSLLEGGTSSALGDLSRERDEAVDSATDTKKRLDAALKKLRIQEEDSQRVHEQWAEEKENWEDEKRKYERRIHVAESRLQMVLDEVAAYQANHANGVSQQGRGHESDAEDSGRENDTSSVRTMSLTSSIRYSLANGPGFSLNGYSLADELKFDDTDDQTDIDGRESVFSSPRQQHRRTFSRESVISKLHRRTKSIESVKRPGSVARGRVFMNQSVLEALEGEDEETEGEDSAPARTRATFKPSYADAGVQSSPASETSYNNAGVQCSPVSDYTYSTTGVQCSPDFEHRYSDAGVQCSPPAPAPVPATITAPISTPKPKPVYTDTGIQYSPTPEPSYTDAAIQHSSASESSYTDTGVQDAPNSTTSYADTGVQYTATSEPTYADTGVQHSPASESSYADTGIQFSPPPSPTLEVMTSHELESVISEVAEKNPYEEIPPRSSEIEANQRKKRVSLPPVIEPPATPRRMVSSASQTVEVPLTPPKTPNSVYELREDSPVEVETPKPEPKMTTSSTQTEAPAPVVAPLALPPIYIPSISIQPPTSRPTSPHTPKLPQHFKDFGCQVHIIVKGDMVDSSSQTEAIQTDKRLALLPAHLQPSSITSRPTSPHPSGIAIPDKSANPLAGGLPPRNPRRLESSRYSTELPSSPISLRMDDHDLHDYNDDLLLSSQRGPIIPPRRFSSLFSGFYTDSDEIDEFGELDMSDSEYRTALTAPRPPSNLSRTNKRSSVGTVATSPDRHSKRSGRTSVRSVRSTDLYSVGENEPQSGRSSRLSGKSPAPAPGPSSRNSVTRKATMAQTGLANYPTIVEPKNQAPFPIPARASSRKPSISTSIPSDGRSTPSSISGHRRSGSRTYYANSVHVRRVRSANTLPHHERHRRTGSRTPPLSPSTEAPESPGLPPLPQNDITTPRHREGSTYKRHRHQLSNNTVMTAKSEAVSQASSQTPGVVDAIAQTMVGEWMFKYVRRRKSFGVGDAGHKDENSNDRHKRWVWVAPYERAILWSSKQPSSGSALLGKTGRKLAIQSVLDVKDDNPAPRGATTPIFNRSILILTPQRALKFTAPTAERHYLWLTALSFLAHSYQAVPDVLPAQPQQHLSVKQHPLPNFEPPRPTKLTRGGIRDSIRLAKGRAGPPKTELASMPSIPDVPTVRMGDVSRFRVAESVTGVGHSREFSVDAAEPPMIPRFNDRTGHTPINHGRKRSNTGGRVPPPLSFRGFSGPTLGEISHHSSNSTAGASIETTGSSELYQSQGSPASWGISQTPLSTVSSQQGNFFDAIGTVRMEAFISPHAYQQYNEYQEEGEDDYRALARKKSKEFRRRSSRNRRRAQLSRSTRGSDEFFSGSKTAGEEDFFRDDPFRGF</sequence>
<dbReference type="OrthoDB" id="2149224at2759"/>
<feature type="compositionally biased region" description="Polar residues" evidence="1">
    <location>
        <begin position="924"/>
        <end position="938"/>
    </location>
</feature>
<feature type="compositionally biased region" description="Polar residues" evidence="1">
    <location>
        <begin position="1019"/>
        <end position="1030"/>
    </location>
</feature>
<feature type="compositionally biased region" description="Polar residues" evidence="1">
    <location>
        <begin position="483"/>
        <end position="508"/>
    </location>
</feature>
<gene>
    <name evidence="3" type="ORF">THAR02_01113</name>
</gene>
<feature type="region of interest" description="Disordered" evidence="1">
    <location>
        <begin position="296"/>
        <end position="320"/>
    </location>
</feature>
<evidence type="ECO:0000313" key="3">
    <source>
        <dbReference type="EMBL" id="KKP06821.1"/>
    </source>
</evidence>
<feature type="region of interest" description="Disordered" evidence="1">
    <location>
        <begin position="1448"/>
        <end position="1496"/>
    </location>
</feature>
<dbReference type="InterPro" id="IPR024774">
    <property type="entry name" value="PH_dom-Mcp5-type"/>
</dbReference>